<evidence type="ECO:0000259" key="2">
    <source>
        <dbReference type="Pfam" id="PF00535"/>
    </source>
</evidence>
<evidence type="ECO:0000256" key="1">
    <source>
        <dbReference type="SAM" id="Phobius"/>
    </source>
</evidence>
<accession>A0A4U8Q554</accession>
<gene>
    <name evidence="3" type="primary">yfdH_1</name>
    <name evidence="3" type="ORF">DSM106044_03596</name>
</gene>
<comment type="caution">
    <text evidence="3">The sequence shown here is derived from an EMBL/GenBank/DDBJ whole genome shotgun (WGS) entry which is preliminary data.</text>
</comment>
<dbReference type="AlphaFoldDB" id="A0A4U8Q554"/>
<keyword evidence="4" id="KW-1185">Reference proteome</keyword>
<dbReference type="OrthoDB" id="9807778at2"/>
<keyword evidence="1" id="KW-0472">Membrane</keyword>
<proteinExistence type="predicted"/>
<evidence type="ECO:0000313" key="4">
    <source>
        <dbReference type="Proteomes" id="UP000306509"/>
    </source>
</evidence>
<dbReference type="PANTHER" id="PTHR48090">
    <property type="entry name" value="UNDECAPRENYL-PHOSPHATE 4-DEOXY-4-FORMAMIDO-L-ARABINOSE TRANSFERASE-RELATED"/>
    <property type="match status" value="1"/>
</dbReference>
<dbReference type="STRING" id="180332.GCA_000797495_05651"/>
<evidence type="ECO:0000313" key="3">
    <source>
        <dbReference type="EMBL" id="TLC99393.1"/>
    </source>
</evidence>
<dbReference type="Proteomes" id="UP000306509">
    <property type="component" value="Unassembled WGS sequence"/>
</dbReference>
<keyword evidence="3" id="KW-0328">Glycosyltransferase</keyword>
<protein>
    <submittedName>
        <fullName evidence="3">Bactoprenol glucosyl transferase from prophage CPS-53</fullName>
        <ecNumber evidence="3">2.4.1.-</ecNumber>
    </submittedName>
</protein>
<dbReference type="EMBL" id="QGQD01000069">
    <property type="protein sequence ID" value="TLC99393.1"/>
    <property type="molecule type" value="Genomic_DNA"/>
</dbReference>
<dbReference type="InterPro" id="IPR050256">
    <property type="entry name" value="Glycosyltransferase_2"/>
</dbReference>
<dbReference type="CDD" id="cd04187">
    <property type="entry name" value="DPM1_like_bac"/>
    <property type="match status" value="1"/>
</dbReference>
<dbReference type="Pfam" id="PF00535">
    <property type="entry name" value="Glycos_transf_2"/>
    <property type="match status" value="1"/>
</dbReference>
<feature type="transmembrane region" description="Helical" evidence="1">
    <location>
        <begin position="267"/>
        <end position="294"/>
    </location>
</feature>
<dbReference type="GO" id="GO:0016757">
    <property type="term" value="F:glycosyltransferase activity"/>
    <property type="evidence" value="ECO:0007669"/>
    <property type="project" value="UniProtKB-KW"/>
</dbReference>
<reference evidence="3 4" key="1">
    <citation type="journal article" date="2019" name="Anaerobe">
        <title>Detection of Robinsoniella peoriensis in multiple bone samples of a trauma patient.</title>
        <authorList>
            <person name="Schrottner P."/>
            <person name="Hartwich K."/>
            <person name="Bunk B."/>
            <person name="Schober I."/>
            <person name="Helbig S."/>
            <person name="Rudolph W.W."/>
            <person name="Gunzer F."/>
        </authorList>
    </citation>
    <scope>NUCLEOTIDE SEQUENCE [LARGE SCALE GENOMIC DNA]</scope>
    <source>
        <strain evidence="3 4">DSM 106044</strain>
    </source>
</reference>
<dbReference type="Gene3D" id="3.90.550.10">
    <property type="entry name" value="Spore Coat Polysaccharide Biosynthesis Protein SpsA, Chain A"/>
    <property type="match status" value="1"/>
</dbReference>
<dbReference type="InterPro" id="IPR001173">
    <property type="entry name" value="Glyco_trans_2-like"/>
</dbReference>
<sequence length="313" mass="35558">MEKMKELCSFVIPCYNEEEAIPIYYDEMEKMLKNMPENLCFEFIFVDDGSSDRTLSVIRELHQKDDRVRYISFSRNFGKEAGIYSGLMKAKGAFVTVMDVDLQDPPDLIPQMYEAVVTGGYDCVATRRCSREGEPKLRSFFARRFYKLMNSISKTGIVDGARDFRFMKRQVVDAILQMNEYNRFSKGIFEWVGFKTKYIAYENRERSAGNTKWSFLKLFGYSIEGIIAFSTTPLALASVGGIALCGISFLLILLLIVRFLLFGDPVAGWPSLACIVIFLGGLQLCATGIIGMYLSKTYLECKGRPVFIVKEEG</sequence>
<organism evidence="3 4">
    <name type="scientific">Robinsoniella peoriensis</name>
    <dbReference type="NCBI Taxonomy" id="180332"/>
    <lineage>
        <taxon>Bacteria</taxon>
        <taxon>Bacillati</taxon>
        <taxon>Bacillota</taxon>
        <taxon>Clostridia</taxon>
        <taxon>Lachnospirales</taxon>
        <taxon>Lachnospiraceae</taxon>
        <taxon>Robinsoniella</taxon>
    </lineage>
</organism>
<keyword evidence="1" id="KW-0812">Transmembrane</keyword>
<keyword evidence="1" id="KW-1133">Transmembrane helix</keyword>
<dbReference type="EC" id="2.4.1.-" evidence="3"/>
<name>A0A4U8Q554_9FIRM</name>
<feature type="transmembrane region" description="Helical" evidence="1">
    <location>
        <begin position="234"/>
        <end position="261"/>
    </location>
</feature>
<keyword evidence="3" id="KW-0808">Transferase</keyword>
<feature type="domain" description="Glycosyltransferase 2-like" evidence="2">
    <location>
        <begin position="9"/>
        <end position="175"/>
    </location>
</feature>
<dbReference type="PANTHER" id="PTHR48090:SF8">
    <property type="entry name" value="GLYCOSYLTRANSFERASE CSBB-RELATED"/>
    <property type="match status" value="1"/>
</dbReference>
<dbReference type="SUPFAM" id="SSF53448">
    <property type="entry name" value="Nucleotide-diphospho-sugar transferases"/>
    <property type="match status" value="1"/>
</dbReference>
<dbReference type="InterPro" id="IPR029044">
    <property type="entry name" value="Nucleotide-diphossugar_trans"/>
</dbReference>
<dbReference type="GO" id="GO:0005886">
    <property type="term" value="C:plasma membrane"/>
    <property type="evidence" value="ECO:0007669"/>
    <property type="project" value="TreeGrafter"/>
</dbReference>